<feature type="transmembrane region" description="Helical" evidence="1">
    <location>
        <begin position="52"/>
        <end position="73"/>
    </location>
</feature>
<dbReference type="EMBL" id="MOEN01000014">
    <property type="protein sequence ID" value="OMH40521.1"/>
    <property type="molecule type" value="Genomic_DNA"/>
</dbReference>
<proteinExistence type="predicted"/>
<dbReference type="PANTHER" id="PTHR43434">
    <property type="entry name" value="PHOSPHOGLYCOLATE PHOSPHATASE"/>
    <property type="match status" value="1"/>
</dbReference>
<dbReference type="AlphaFoldDB" id="A0A1R1ML39"/>
<dbReference type="GO" id="GO:0008967">
    <property type="term" value="F:phosphoglycolate phosphatase activity"/>
    <property type="evidence" value="ECO:0007669"/>
    <property type="project" value="TreeGrafter"/>
</dbReference>
<dbReference type="SUPFAM" id="SSF56784">
    <property type="entry name" value="HAD-like"/>
    <property type="match status" value="1"/>
</dbReference>
<accession>A0A1R1ML39</accession>
<gene>
    <name evidence="2" type="ORF">BLW93_04745</name>
</gene>
<evidence type="ECO:0000313" key="2">
    <source>
        <dbReference type="EMBL" id="OMH40521.1"/>
    </source>
</evidence>
<dbReference type="Gene3D" id="1.10.150.240">
    <property type="entry name" value="Putative phosphatase, domain 2"/>
    <property type="match status" value="1"/>
</dbReference>
<dbReference type="Gene3D" id="3.40.50.1000">
    <property type="entry name" value="HAD superfamily/HAD-like"/>
    <property type="match status" value="1"/>
</dbReference>
<dbReference type="InterPro" id="IPR023214">
    <property type="entry name" value="HAD_sf"/>
</dbReference>
<dbReference type="SFLD" id="SFLDG01129">
    <property type="entry name" value="C1.5:_HAD__Beta-PGM__Phosphata"/>
    <property type="match status" value="1"/>
</dbReference>
<keyword evidence="1" id="KW-0812">Transmembrane</keyword>
<keyword evidence="1" id="KW-1133">Transmembrane helix</keyword>
<keyword evidence="1" id="KW-0472">Membrane</keyword>
<evidence type="ECO:0008006" key="4">
    <source>
        <dbReference type="Google" id="ProtNLM"/>
    </source>
</evidence>
<dbReference type="Pfam" id="PF13419">
    <property type="entry name" value="HAD_2"/>
    <property type="match status" value="1"/>
</dbReference>
<comment type="caution">
    <text evidence="2">The sequence shown here is derived from an EMBL/GenBank/DDBJ whole genome shotgun (WGS) entry which is preliminary data.</text>
</comment>
<sequence>MKTIVFDFDGTLADTFDIAIDVYNKVAPVFRVKSISNSDRQLVKELSLDEFALSYGVSEYKFLPLVFVLRYLLKKEKKRRKIKIHNGLLAVIKQLSFSGFKCGILTTNSRKFVRSVLEENGLSGEILFVETNAFLKKKYKILLKLKENYGDIVYVCDEGRDIVAAKKACVTCLAVTWGFNSFSNLLRFSPDFIVSSPDKLLNVLADL</sequence>
<dbReference type="InterPro" id="IPR050155">
    <property type="entry name" value="HAD-like_hydrolase_sf"/>
</dbReference>
<dbReference type="GO" id="GO:0006281">
    <property type="term" value="P:DNA repair"/>
    <property type="evidence" value="ECO:0007669"/>
    <property type="project" value="TreeGrafter"/>
</dbReference>
<evidence type="ECO:0000256" key="1">
    <source>
        <dbReference type="SAM" id="Phobius"/>
    </source>
</evidence>
<dbReference type="InterPro" id="IPR036412">
    <property type="entry name" value="HAD-like_sf"/>
</dbReference>
<protein>
    <recommendedName>
        <fullName evidence="4">Haloacid dehalogenase</fullName>
    </recommendedName>
</protein>
<reference evidence="2 3" key="1">
    <citation type="submission" date="2016-10" db="EMBL/GenBank/DDBJ databases">
        <title>Genome sequence of a sulfur-reducing bacterium Desulfurobacterium indicum K6013.</title>
        <authorList>
            <person name="Cao J."/>
            <person name="Shao Z."/>
            <person name="Alain K."/>
            <person name="Jebbar M."/>
        </authorList>
    </citation>
    <scope>NUCLEOTIDE SEQUENCE [LARGE SCALE GENOMIC DNA]</scope>
    <source>
        <strain evidence="2 3">K6013</strain>
    </source>
</reference>
<dbReference type="OrthoDB" id="9807630at2"/>
<dbReference type="Proteomes" id="UP000187408">
    <property type="component" value="Unassembled WGS sequence"/>
</dbReference>
<dbReference type="PANTHER" id="PTHR43434:SF13">
    <property type="entry name" value="PHOSPHOGLYCOLATE PHOSPHATASE"/>
    <property type="match status" value="1"/>
</dbReference>
<dbReference type="RefSeq" id="WP_076712961.1">
    <property type="nucleotide sequence ID" value="NZ_MOEN01000014.1"/>
</dbReference>
<name>A0A1R1ML39_9BACT</name>
<dbReference type="STRING" id="1914305.BLW93_04745"/>
<dbReference type="GO" id="GO:0005829">
    <property type="term" value="C:cytosol"/>
    <property type="evidence" value="ECO:0007669"/>
    <property type="project" value="TreeGrafter"/>
</dbReference>
<dbReference type="InterPro" id="IPR023198">
    <property type="entry name" value="PGP-like_dom2"/>
</dbReference>
<dbReference type="SFLD" id="SFLDS00003">
    <property type="entry name" value="Haloacid_Dehalogenase"/>
    <property type="match status" value="1"/>
</dbReference>
<keyword evidence="3" id="KW-1185">Reference proteome</keyword>
<dbReference type="InterPro" id="IPR041492">
    <property type="entry name" value="HAD_2"/>
</dbReference>
<organism evidence="2 3">
    <name type="scientific">Desulfurobacterium indicum</name>
    <dbReference type="NCBI Taxonomy" id="1914305"/>
    <lineage>
        <taxon>Bacteria</taxon>
        <taxon>Pseudomonadati</taxon>
        <taxon>Aquificota</taxon>
        <taxon>Aquificia</taxon>
        <taxon>Desulfurobacteriales</taxon>
        <taxon>Desulfurobacteriaceae</taxon>
        <taxon>Desulfurobacterium</taxon>
    </lineage>
</organism>
<evidence type="ECO:0000313" key="3">
    <source>
        <dbReference type="Proteomes" id="UP000187408"/>
    </source>
</evidence>